<keyword evidence="2" id="KW-1185">Reference proteome</keyword>
<reference evidence="1 2" key="1">
    <citation type="submission" date="2021-01" db="EMBL/GenBank/DDBJ databases">
        <title>Whole genome shotgun sequence of Cellulomonas phragmiteti NBRC 110785.</title>
        <authorList>
            <person name="Komaki H."/>
            <person name="Tamura T."/>
        </authorList>
    </citation>
    <scope>NUCLEOTIDE SEQUENCE [LARGE SCALE GENOMIC DNA]</scope>
    <source>
        <strain evidence="1 2">NBRC 110785</strain>
    </source>
</reference>
<dbReference type="Gene3D" id="2.40.128.480">
    <property type="entry name" value="Rhodococcus equi virulence-associated protein"/>
    <property type="match status" value="1"/>
</dbReference>
<dbReference type="RefSeq" id="WP_203671282.1">
    <property type="nucleotide sequence ID" value="NZ_BONP01000003.1"/>
</dbReference>
<organism evidence="1 2">
    <name type="scientific">Cellulomonas phragmiteti</name>
    <dbReference type="NCBI Taxonomy" id="478780"/>
    <lineage>
        <taxon>Bacteria</taxon>
        <taxon>Bacillati</taxon>
        <taxon>Actinomycetota</taxon>
        <taxon>Actinomycetes</taxon>
        <taxon>Micrococcales</taxon>
        <taxon>Cellulomonadaceae</taxon>
        <taxon>Cellulomonas</taxon>
    </lineage>
</organism>
<accession>A0ABQ4DI26</accession>
<dbReference type="Proteomes" id="UP000614741">
    <property type="component" value="Unassembled WGS sequence"/>
</dbReference>
<name>A0ABQ4DI26_9CELL</name>
<sequence>MSTTIDDDRLRPDDPAVRRRAEETLGARLDEGAAADFVSSLTAPSAPAPIGATASLNLAVWGKVEVTTDGPDGQRWSYHTTVWGGPAYFGSSVGFLYTAYDSWSAFFANAHAVHVQGITSPVGVLQVNWFNRDGTPVGQFNGAAGGIGLVEAGGDGSWRQL</sequence>
<proteinExistence type="predicted"/>
<gene>
    <name evidence="1" type="ORF">Cph01nite_07620</name>
</gene>
<dbReference type="InterPro" id="IPR038625">
    <property type="entry name" value="R_equi_Vir_sf"/>
</dbReference>
<protein>
    <submittedName>
        <fullName evidence="1">Uncharacterized protein</fullName>
    </submittedName>
</protein>
<evidence type="ECO:0000313" key="2">
    <source>
        <dbReference type="Proteomes" id="UP000614741"/>
    </source>
</evidence>
<dbReference type="EMBL" id="BONP01000003">
    <property type="protein sequence ID" value="GIG39000.1"/>
    <property type="molecule type" value="Genomic_DNA"/>
</dbReference>
<evidence type="ECO:0000313" key="1">
    <source>
        <dbReference type="EMBL" id="GIG39000.1"/>
    </source>
</evidence>
<comment type="caution">
    <text evidence="1">The sequence shown here is derived from an EMBL/GenBank/DDBJ whole genome shotgun (WGS) entry which is preliminary data.</text>
</comment>